<evidence type="ECO:0000256" key="7">
    <source>
        <dbReference type="SAM" id="Phobius"/>
    </source>
</evidence>
<feature type="transmembrane region" description="Helical" evidence="7">
    <location>
        <begin position="277"/>
        <end position="301"/>
    </location>
</feature>
<dbReference type="PROSITE" id="PS00211">
    <property type="entry name" value="ABC_TRANSPORTER_1"/>
    <property type="match status" value="1"/>
</dbReference>
<keyword evidence="3" id="KW-0547">Nucleotide-binding</keyword>
<feature type="transmembrane region" description="Helical" evidence="7">
    <location>
        <begin position="130"/>
        <end position="151"/>
    </location>
</feature>
<keyword evidence="2 7" id="KW-0812">Transmembrane</keyword>
<evidence type="ECO:0000256" key="4">
    <source>
        <dbReference type="ARBA" id="ARBA00022840"/>
    </source>
</evidence>
<dbReference type="SUPFAM" id="SSF52540">
    <property type="entry name" value="P-loop containing nucleoside triphosphate hydrolases"/>
    <property type="match status" value="1"/>
</dbReference>
<evidence type="ECO:0000313" key="10">
    <source>
        <dbReference type="EMBL" id="SMF21407.1"/>
    </source>
</evidence>
<dbReference type="AlphaFoldDB" id="A0A1Y6BNN7"/>
<dbReference type="Pfam" id="PF00005">
    <property type="entry name" value="ABC_tran"/>
    <property type="match status" value="1"/>
</dbReference>
<dbReference type="PANTHER" id="PTHR43394:SF1">
    <property type="entry name" value="ATP-BINDING CASSETTE SUB-FAMILY B MEMBER 10, MITOCHONDRIAL"/>
    <property type="match status" value="1"/>
</dbReference>
<evidence type="ECO:0000256" key="2">
    <source>
        <dbReference type="ARBA" id="ARBA00022692"/>
    </source>
</evidence>
<feature type="transmembrane region" description="Helical" evidence="7">
    <location>
        <begin position="12"/>
        <end position="36"/>
    </location>
</feature>
<evidence type="ECO:0000259" key="8">
    <source>
        <dbReference type="PROSITE" id="PS50893"/>
    </source>
</evidence>
<name>A0A1Y6BNN7_9BACT</name>
<keyword evidence="6 7" id="KW-0472">Membrane</keyword>
<reference evidence="11" key="1">
    <citation type="submission" date="2017-04" db="EMBL/GenBank/DDBJ databases">
        <authorList>
            <person name="Varghese N."/>
            <person name="Submissions S."/>
        </authorList>
    </citation>
    <scope>NUCLEOTIDE SEQUENCE [LARGE SCALE GENOMIC DNA]</scope>
    <source>
        <strain evidence="11">RKEM611</strain>
    </source>
</reference>
<dbReference type="STRING" id="1513793.SAMN06296036_10799"/>
<gene>
    <name evidence="10" type="ORF">SAMN06296036_10799</name>
</gene>
<dbReference type="InterPro" id="IPR003439">
    <property type="entry name" value="ABC_transporter-like_ATP-bd"/>
</dbReference>
<protein>
    <submittedName>
        <fullName evidence="10">ATP-binding cassette, subfamily B</fullName>
    </submittedName>
</protein>
<dbReference type="GO" id="GO:0005886">
    <property type="term" value="C:plasma membrane"/>
    <property type="evidence" value="ECO:0007669"/>
    <property type="project" value="UniProtKB-SubCell"/>
</dbReference>
<dbReference type="CDD" id="cd18541">
    <property type="entry name" value="ABC_6TM_TmrB_like"/>
    <property type="match status" value="1"/>
</dbReference>
<evidence type="ECO:0000256" key="1">
    <source>
        <dbReference type="ARBA" id="ARBA00004651"/>
    </source>
</evidence>
<dbReference type="InterPro" id="IPR003593">
    <property type="entry name" value="AAA+_ATPase"/>
</dbReference>
<feature type="transmembrane region" description="Helical" evidence="7">
    <location>
        <begin position="243"/>
        <end position="265"/>
    </location>
</feature>
<evidence type="ECO:0000259" key="9">
    <source>
        <dbReference type="PROSITE" id="PS50929"/>
    </source>
</evidence>
<dbReference type="PROSITE" id="PS50893">
    <property type="entry name" value="ABC_TRANSPORTER_2"/>
    <property type="match status" value="1"/>
</dbReference>
<accession>A0A1Y6BNN7</accession>
<organism evidence="10 11">
    <name type="scientific">Pseudobacteriovorax antillogorgiicola</name>
    <dbReference type="NCBI Taxonomy" id="1513793"/>
    <lineage>
        <taxon>Bacteria</taxon>
        <taxon>Pseudomonadati</taxon>
        <taxon>Bdellovibrionota</taxon>
        <taxon>Oligoflexia</taxon>
        <taxon>Oligoflexales</taxon>
        <taxon>Pseudobacteriovoracaceae</taxon>
        <taxon>Pseudobacteriovorax</taxon>
    </lineage>
</organism>
<dbReference type="InterPro" id="IPR017871">
    <property type="entry name" value="ABC_transporter-like_CS"/>
</dbReference>
<feature type="transmembrane region" description="Helical" evidence="7">
    <location>
        <begin position="56"/>
        <end position="74"/>
    </location>
</feature>
<feature type="domain" description="ABC transmembrane type-1" evidence="9">
    <location>
        <begin position="20"/>
        <end position="303"/>
    </location>
</feature>
<feature type="domain" description="ABC transporter" evidence="8">
    <location>
        <begin position="335"/>
        <end position="572"/>
    </location>
</feature>
<evidence type="ECO:0000256" key="3">
    <source>
        <dbReference type="ARBA" id="ARBA00022741"/>
    </source>
</evidence>
<dbReference type="Pfam" id="PF00664">
    <property type="entry name" value="ABC_membrane"/>
    <property type="match status" value="1"/>
</dbReference>
<dbReference type="EMBL" id="FWZT01000007">
    <property type="protein sequence ID" value="SMF21407.1"/>
    <property type="molecule type" value="Genomic_DNA"/>
</dbReference>
<dbReference type="PANTHER" id="PTHR43394">
    <property type="entry name" value="ATP-DEPENDENT PERMEASE MDL1, MITOCHONDRIAL"/>
    <property type="match status" value="1"/>
</dbReference>
<comment type="subcellular location">
    <subcellularLocation>
        <location evidence="1">Cell membrane</location>
        <topology evidence="1">Multi-pass membrane protein</topology>
    </subcellularLocation>
</comment>
<feature type="transmembrane region" description="Helical" evidence="7">
    <location>
        <begin position="157"/>
        <end position="179"/>
    </location>
</feature>
<dbReference type="InterPro" id="IPR011527">
    <property type="entry name" value="ABC1_TM_dom"/>
</dbReference>
<keyword evidence="5 7" id="KW-1133">Transmembrane helix</keyword>
<proteinExistence type="predicted"/>
<dbReference type="InterPro" id="IPR027417">
    <property type="entry name" value="P-loop_NTPase"/>
</dbReference>
<dbReference type="Proteomes" id="UP000192907">
    <property type="component" value="Unassembled WGS sequence"/>
</dbReference>
<keyword evidence="11" id="KW-1185">Reference proteome</keyword>
<dbReference type="SMART" id="SM00382">
    <property type="entry name" value="AAA"/>
    <property type="match status" value="1"/>
</dbReference>
<dbReference type="GO" id="GO:0005524">
    <property type="term" value="F:ATP binding"/>
    <property type="evidence" value="ECO:0007669"/>
    <property type="project" value="UniProtKB-KW"/>
</dbReference>
<dbReference type="RefSeq" id="WP_159455302.1">
    <property type="nucleotide sequence ID" value="NZ_FWZT01000007.1"/>
</dbReference>
<dbReference type="PROSITE" id="PS50929">
    <property type="entry name" value="ABC_TM1F"/>
    <property type="match status" value="1"/>
</dbReference>
<evidence type="ECO:0000313" key="11">
    <source>
        <dbReference type="Proteomes" id="UP000192907"/>
    </source>
</evidence>
<keyword evidence="4 10" id="KW-0067">ATP-binding</keyword>
<evidence type="ECO:0000256" key="6">
    <source>
        <dbReference type="ARBA" id="ARBA00023136"/>
    </source>
</evidence>
<dbReference type="InterPro" id="IPR036640">
    <property type="entry name" value="ABC1_TM_sf"/>
</dbReference>
<dbReference type="GO" id="GO:0016887">
    <property type="term" value="F:ATP hydrolysis activity"/>
    <property type="evidence" value="ECO:0007669"/>
    <property type="project" value="InterPro"/>
</dbReference>
<sequence>MLTLSSFARRFALNLWPWYLVGTIFLAATNLITLEIPQLAKRIVNGLNDVSSSQDQLIQFAVAIVLLGGLQILARSLSRILIFWPGRKLEATSKSALFGKAMTLPQLFLERFGMGDLISRLSNDLSQVRVFFAFAVLQILNLAFLSVFTIFKMLGAHIQLTLMCLIPIALMLVITQFIMPRLARYSRENQEAIGSLTNRVTEAFTNVHVIQSNGAEQTFQDRVDEENEKVYATNMNVVTFRTLFFPLLTSLTGVSQMMVIAYGGLQVFQGEITVGDLLAFNIYLAYLAFPLTSLGIVLSIYQRSKTAIERLSPIDEEPSESAGEAQSTHDESILLRIQDLSYRYPRQEGNERAVLEDINLEVRDGEKIGICGSVGSGKSTLFNLITRIYDPPPGTIFWKGRDVVGISPRDLRQDIAYALQSAQLFSASISENLKFGIAKAPDQNELQRAAQAAQIYEDITEFDRAWETQIGEKGVRLSGGQKQRLALARLFLRNPPLLLLDDVLSAVDNHTEAQLISYLDRQKQSMIISSHRTSVLRSCDRVLLLDRGRIIDQGDFDFLAAKHPHIKEDTHES</sequence>
<dbReference type="SUPFAM" id="SSF90123">
    <property type="entry name" value="ABC transporter transmembrane region"/>
    <property type="match status" value="1"/>
</dbReference>
<dbReference type="GO" id="GO:0015421">
    <property type="term" value="F:ABC-type oligopeptide transporter activity"/>
    <property type="evidence" value="ECO:0007669"/>
    <property type="project" value="TreeGrafter"/>
</dbReference>
<dbReference type="InterPro" id="IPR039421">
    <property type="entry name" value="Type_1_exporter"/>
</dbReference>
<evidence type="ECO:0000256" key="5">
    <source>
        <dbReference type="ARBA" id="ARBA00022989"/>
    </source>
</evidence>
<dbReference type="Gene3D" id="1.20.1560.10">
    <property type="entry name" value="ABC transporter type 1, transmembrane domain"/>
    <property type="match status" value="1"/>
</dbReference>
<dbReference type="Gene3D" id="3.40.50.300">
    <property type="entry name" value="P-loop containing nucleotide triphosphate hydrolases"/>
    <property type="match status" value="1"/>
</dbReference>